<dbReference type="GO" id="GO:0042613">
    <property type="term" value="C:MHC class II protein complex"/>
    <property type="evidence" value="ECO:0007669"/>
    <property type="project" value="InterPro"/>
</dbReference>
<dbReference type="GeneTree" id="ENSGT00950000183127"/>
<dbReference type="InterPro" id="IPR003597">
    <property type="entry name" value="Ig_C1-set"/>
</dbReference>
<dbReference type="PROSITE" id="PS50835">
    <property type="entry name" value="IG_LIKE"/>
    <property type="match status" value="1"/>
</dbReference>
<feature type="transmembrane region" description="Helical" evidence="5">
    <location>
        <begin position="200"/>
        <end position="220"/>
    </location>
</feature>
<evidence type="ECO:0000313" key="8">
    <source>
        <dbReference type="Proteomes" id="UP000694565"/>
    </source>
</evidence>
<feature type="transmembrane region" description="Helical" evidence="5">
    <location>
        <begin position="6"/>
        <end position="27"/>
    </location>
</feature>
<keyword evidence="4" id="KW-0325">Glycoprotein</keyword>
<dbReference type="InterPro" id="IPR007110">
    <property type="entry name" value="Ig-like_dom"/>
</dbReference>
<dbReference type="InterPro" id="IPR014745">
    <property type="entry name" value="MHC_II_a/b_N"/>
</dbReference>
<dbReference type="SMART" id="SM00407">
    <property type="entry name" value="IGc1"/>
    <property type="match status" value="1"/>
</dbReference>
<dbReference type="AlphaFoldDB" id="A0A8C2WG42"/>
<evidence type="ECO:0000256" key="2">
    <source>
        <dbReference type="ARBA" id="ARBA00022692"/>
    </source>
</evidence>
<dbReference type="Ensembl" id="ENSCLMT00005003973.1">
    <property type="protein sequence ID" value="ENSCLMP00005003640.1"/>
    <property type="gene ID" value="ENSCLMG00005002083.1"/>
</dbReference>
<dbReference type="InterPro" id="IPR050160">
    <property type="entry name" value="MHC/Immunoglobulin"/>
</dbReference>
<evidence type="ECO:0000256" key="5">
    <source>
        <dbReference type="SAM" id="Phobius"/>
    </source>
</evidence>
<dbReference type="Gene3D" id="3.10.320.10">
    <property type="entry name" value="Class II Histocompatibility Antigen, M Beta Chain, Chain B, domain 1"/>
    <property type="match status" value="1"/>
</dbReference>
<comment type="subcellular location">
    <subcellularLocation>
        <location evidence="1">Membrane</location>
        <topology evidence="1">Single-pass type I membrane protein</topology>
    </subcellularLocation>
</comment>
<dbReference type="Proteomes" id="UP000694565">
    <property type="component" value="Unplaced"/>
</dbReference>
<accession>A0A8C2WG42</accession>
<keyword evidence="8" id="KW-1185">Reference proteome</keyword>
<dbReference type="GO" id="GO:0006955">
    <property type="term" value="P:immune response"/>
    <property type="evidence" value="ECO:0007669"/>
    <property type="project" value="InterPro"/>
</dbReference>
<dbReference type="SUPFAM" id="SSF54452">
    <property type="entry name" value="MHC antigen-recognition domain"/>
    <property type="match status" value="1"/>
</dbReference>
<dbReference type="GO" id="GO:0019882">
    <property type="term" value="P:antigen processing and presentation"/>
    <property type="evidence" value="ECO:0007669"/>
    <property type="project" value="InterPro"/>
</dbReference>
<keyword evidence="3 5" id="KW-1133">Transmembrane helix</keyword>
<reference evidence="7" key="2">
    <citation type="submission" date="2025-09" db="UniProtKB">
        <authorList>
            <consortium name="Ensembl"/>
        </authorList>
    </citation>
    <scope>IDENTIFICATION</scope>
</reference>
<organism evidence="7 8">
    <name type="scientific">Cyclopterus lumpus</name>
    <name type="common">Lumpsucker</name>
    <dbReference type="NCBI Taxonomy" id="8103"/>
    <lineage>
        <taxon>Eukaryota</taxon>
        <taxon>Metazoa</taxon>
        <taxon>Chordata</taxon>
        <taxon>Craniata</taxon>
        <taxon>Vertebrata</taxon>
        <taxon>Euteleostomi</taxon>
        <taxon>Actinopterygii</taxon>
        <taxon>Neopterygii</taxon>
        <taxon>Teleostei</taxon>
        <taxon>Neoteleostei</taxon>
        <taxon>Acanthomorphata</taxon>
        <taxon>Eupercaria</taxon>
        <taxon>Perciformes</taxon>
        <taxon>Cottioidei</taxon>
        <taxon>Cottales</taxon>
        <taxon>Cyclopteridae</taxon>
        <taxon>Cyclopterus</taxon>
    </lineage>
</organism>
<dbReference type="InterPro" id="IPR011162">
    <property type="entry name" value="MHC_I/II-like_Ag-recog"/>
</dbReference>
<keyword evidence="2 5" id="KW-0812">Transmembrane</keyword>
<reference evidence="7" key="1">
    <citation type="submission" date="2025-08" db="UniProtKB">
        <authorList>
            <consortium name="Ensembl"/>
        </authorList>
    </citation>
    <scope>IDENTIFICATION</scope>
</reference>
<protein>
    <recommendedName>
        <fullName evidence="6">Ig-like domain-containing protein</fullName>
    </recommendedName>
</protein>
<proteinExistence type="predicted"/>
<name>A0A8C2WG42_CYCLU</name>
<evidence type="ECO:0000259" key="6">
    <source>
        <dbReference type="PROSITE" id="PS50835"/>
    </source>
</evidence>
<evidence type="ECO:0000256" key="4">
    <source>
        <dbReference type="ARBA" id="ARBA00023180"/>
    </source>
</evidence>
<dbReference type="Pfam" id="PF07654">
    <property type="entry name" value="C1-set"/>
    <property type="match status" value="1"/>
</dbReference>
<evidence type="ECO:0000313" key="7">
    <source>
        <dbReference type="Ensembl" id="ENSCLMP00005003640.1"/>
    </source>
</evidence>
<evidence type="ECO:0000256" key="3">
    <source>
        <dbReference type="ARBA" id="ARBA00022989"/>
    </source>
</evidence>
<dbReference type="PANTHER" id="PTHR19944:SF99">
    <property type="entry name" value="HLA CLASS II HISTOCOMPATIBILITY ANTIGEN, DRB1 BETA CHAIN"/>
    <property type="match status" value="1"/>
</dbReference>
<dbReference type="PANTHER" id="PTHR19944">
    <property type="entry name" value="MHC CLASS II-RELATED"/>
    <property type="match status" value="1"/>
</dbReference>
<evidence type="ECO:0000256" key="1">
    <source>
        <dbReference type="ARBA" id="ARBA00004479"/>
    </source>
</evidence>
<dbReference type="InterPro" id="IPR013783">
    <property type="entry name" value="Ig-like_fold"/>
</dbReference>
<dbReference type="Gene3D" id="2.60.40.10">
    <property type="entry name" value="Immunoglobulins"/>
    <property type="match status" value="1"/>
</dbReference>
<feature type="domain" description="Ig-like" evidence="6">
    <location>
        <begin position="100"/>
        <end position="187"/>
    </location>
</feature>
<keyword evidence="5" id="KW-0472">Membrane</keyword>
<dbReference type="SUPFAM" id="SSF48726">
    <property type="entry name" value="Immunoglobulin"/>
    <property type="match status" value="1"/>
</dbReference>
<dbReference type="InterPro" id="IPR036179">
    <property type="entry name" value="Ig-like_dom_sf"/>
</dbReference>
<sequence>PEAFFFLYIAVPCFLSYTFGFFMYSNFWCDVHSAERLQAEYLIDWYFNREHTMRYNSTVGHWTGLSRAGFITASHFNEDDHDGFLPEPLQLVNLLIPVEPAVDLAEAAGSGPDTRLLCAAYDFYPKRIRVTWHRDGQEVTSGVTLSEAMPNGDWTYQVRSYLDFGPGRQHGVSCTVEHISLREPKVYHWEPSVNRSERGFLVGGVCALLLGAVVLSSGLIKYRRWFCPRA</sequence>